<dbReference type="Pfam" id="PF26639">
    <property type="entry name" value="Het-6_barrel"/>
    <property type="match status" value="1"/>
</dbReference>
<organism evidence="2 3">
    <name type="scientific">Fusarium mundagurra</name>
    <dbReference type="NCBI Taxonomy" id="1567541"/>
    <lineage>
        <taxon>Eukaryota</taxon>
        <taxon>Fungi</taxon>
        <taxon>Dikarya</taxon>
        <taxon>Ascomycota</taxon>
        <taxon>Pezizomycotina</taxon>
        <taxon>Sordariomycetes</taxon>
        <taxon>Hypocreomycetidae</taxon>
        <taxon>Hypocreales</taxon>
        <taxon>Nectriaceae</taxon>
        <taxon>Fusarium</taxon>
        <taxon>Fusarium fujikuroi species complex</taxon>
    </lineage>
</organism>
<dbReference type="Proteomes" id="UP000544331">
    <property type="component" value="Unassembled WGS sequence"/>
</dbReference>
<dbReference type="AlphaFoldDB" id="A0A8H5Z8X1"/>
<accession>A0A8H5Z8X1</accession>
<reference evidence="2 3" key="1">
    <citation type="submission" date="2020-05" db="EMBL/GenBank/DDBJ databases">
        <title>Identification and distribution of gene clusters putatively required for synthesis of sphingolipid metabolism inhibitors in phylogenetically diverse species of the filamentous fungus Fusarium.</title>
        <authorList>
            <person name="Kim H.-S."/>
            <person name="Busman M."/>
            <person name="Brown D.W."/>
            <person name="Divon H."/>
            <person name="Uhlig S."/>
            <person name="Proctor R.H."/>
        </authorList>
    </citation>
    <scope>NUCLEOTIDE SEQUENCE [LARGE SCALE GENOMIC DNA]</scope>
    <source>
        <strain evidence="2 3">NRRL 66235</strain>
    </source>
</reference>
<dbReference type="EMBL" id="JAAOAN010000020">
    <property type="protein sequence ID" value="KAF5724960.1"/>
    <property type="molecule type" value="Genomic_DNA"/>
</dbReference>
<feature type="domain" description="Heterokaryon incompatibility" evidence="1">
    <location>
        <begin position="46"/>
        <end position="194"/>
    </location>
</feature>
<dbReference type="Pfam" id="PF06985">
    <property type="entry name" value="HET"/>
    <property type="match status" value="1"/>
</dbReference>
<comment type="caution">
    <text evidence="2">The sequence shown here is derived from an EMBL/GenBank/DDBJ whole genome shotgun (WGS) entry which is preliminary data.</text>
</comment>
<gene>
    <name evidence="2" type="ORF">FMUND_305</name>
</gene>
<protein>
    <submittedName>
        <fullName evidence="2">Heterokaryon incompatibility protein</fullName>
    </submittedName>
</protein>
<name>A0A8H5Z8X1_9HYPO</name>
<dbReference type="PANTHER" id="PTHR24148">
    <property type="entry name" value="ANKYRIN REPEAT DOMAIN-CONTAINING PROTEIN 39 HOMOLOG-RELATED"/>
    <property type="match status" value="1"/>
</dbReference>
<dbReference type="OrthoDB" id="5386682at2759"/>
<evidence type="ECO:0000313" key="3">
    <source>
        <dbReference type="Proteomes" id="UP000544331"/>
    </source>
</evidence>
<dbReference type="InterPro" id="IPR010730">
    <property type="entry name" value="HET"/>
</dbReference>
<sequence length="592" mass="66428">MEKRFHYTSLPDHHIRLLKLTKCSDVSGRIAFDFLPISLETLNSAYTALSYSWGSDIKTDRIWHEDSYLDITASAMAIVSAVSKQTNPPYIWIDALCIDQCNMAEKNIQVRLMNKIYARANKVVAWLPYTPERSQVTNFIDTLHGAITNLFRQKLPITFQSLIASTGCQDHSSWFQFAKFLEDPWFNRVWIVQEMVVPNEINIICGRTMVPWKALADVLSIIQGNGLQRLLVPLVEGVEMNPPSGLEAMVRNYAIHTLFQTKQPRLLSSLLIDCWKCGATDGRDKLFALVGIASDAGDAEFVPDYDVPEATVFERATARLLSRDPDSNRILHAAGLGLRRQPSPLPSWVPVWTDPFLNTIFGNITTAGYCASGDTSTSHQPFYDQNNHTLTISGHLVDTIKTIADPFPSAVWHDTREGLQSKAAAELAWISQIRQIYPQNTYPETEHPFFPHVLAFSLIANMIHPGIAAPQVYADYFDQFIKYKTWTSTATVTEWNSHKYSAAQLFGASSYATAMSISQQRPFFVSENLYCGLGVPGVQVGDRICVFQGFITPFILRPQLTGVYSLVGECYIYGLMNREGLSQGIEQDIILA</sequence>
<evidence type="ECO:0000259" key="1">
    <source>
        <dbReference type="Pfam" id="PF06985"/>
    </source>
</evidence>
<dbReference type="PANTHER" id="PTHR24148:SF64">
    <property type="entry name" value="HETEROKARYON INCOMPATIBILITY DOMAIN-CONTAINING PROTEIN"/>
    <property type="match status" value="1"/>
</dbReference>
<keyword evidence="3" id="KW-1185">Reference proteome</keyword>
<evidence type="ECO:0000313" key="2">
    <source>
        <dbReference type="EMBL" id="KAF5724960.1"/>
    </source>
</evidence>
<proteinExistence type="predicted"/>
<dbReference type="InterPro" id="IPR052895">
    <property type="entry name" value="HetReg/Transcr_Mod"/>
</dbReference>